<accession>E7RFU8</accession>
<dbReference type="RefSeq" id="WP_008430080.1">
    <property type="nucleotide sequence ID" value="NZ_AEPB01000022.1"/>
</dbReference>
<dbReference type="Proteomes" id="UP000003052">
    <property type="component" value="Unassembled WGS sequence"/>
</dbReference>
<dbReference type="Pfam" id="PF10978">
    <property type="entry name" value="DUF2785"/>
    <property type="match status" value="1"/>
</dbReference>
<reference evidence="1 2" key="1">
    <citation type="journal article" date="2011" name="J. Bacteriol.">
        <title>The Draft Genome of Planococcus donghaensis MPA1U2 Reveals Nonsporulation Pathways Controlled by a Conserved Spo0A Regulon.</title>
        <authorList>
            <person name="Pearson M.D."/>
            <person name="Noller H.F."/>
        </authorList>
    </citation>
    <scope>NUCLEOTIDE SEQUENCE [LARGE SCALE GENOMIC DNA]</scope>
    <source>
        <strain evidence="1 2">MPA1U2</strain>
    </source>
</reference>
<sequence length="283" mass="32645">MTLVPNTAAIEASELKIILNEIKVGEKYWEKKNELLLLESMLKHIGSADSKLRDTLIYGTFCKLTLDKQLDQKLLIEMLDVCLSDTMLFKGIGEIETDTVFTRSFTTLLITLILYRNNEEDFLSSHTILVIKDKLIAYLNLENDLRGFVAGKGWAHSIAHVADAFDELVKNENITSDFYLEILHSLWDKVFVSEAFYIHDEDERLLVPILEMLNRGLDNDAIEDLLQHVHLKLEKQKSQIDEENYWILYANCKKFLKSFYLQADNHTNLASLQPSIKNTILSM</sequence>
<dbReference type="InterPro" id="IPR021247">
    <property type="entry name" value="DUF2785"/>
</dbReference>
<proteinExistence type="predicted"/>
<name>E7RFU8_9BACL</name>
<evidence type="ECO:0000313" key="1">
    <source>
        <dbReference type="EMBL" id="EGA90218.1"/>
    </source>
</evidence>
<organism evidence="1 2">
    <name type="scientific">Planococcus donghaensis MPA1U2</name>
    <dbReference type="NCBI Taxonomy" id="933115"/>
    <lineage>
        <taxon>Bacteria</taxon>
        <taxon>Bacillati</taxon>
        <taxon>Bacillota</taxon>
        <taxon>Bacilli</taxon>
        <taxon>Bacillales</taxon>
        <taxon>Caryophanaceae</taxon>
        <taxon>Planococcus</taxon>
    </lineage>
</organism>
<dbReference type="OrthoDB" id="7619731at2"/>
<dbReference type="EMBL" id="AEPB01000022">
    <property type="protein sequence ID" value="EGA90218.1"/>
    <property type="molecule type" value="Genomic_DNA"/>
</dbReference>
<protein>
    <recommendedName>
        <fullName evidence="3">DUF2785 domain-containing protein</fullName>
    </recommendedName>
</protein>
<dbReference type="AlphaFoldDB" id="E7RFU8"/>
<gene>
    <name evidence="1" type="ORF">GPDM_06730</name>
</gene>
<evidence type="ECO:0000313" key="2">
    <source>
        <dbReference type="Proteomes" id="UP000003052"/>
    </source>
</evidence>
<evidence type="ECO:0008006" key="3">
    <source>
        <dbReference type="Google" id="ProtNLM"/>
    </source>
</evidence>
<dbReference type="eggNOG" id="ENOG5030DU7">
    <property type="taxonomic scope" value="Bacteria"/>
</dbReference>
<comment type="caution">
    <text evidence="1">The sequence shown here is derived from an EMBL/GenBank/DDBJ whole genome shotgun (WGS) entry which is preliminary data.</text>
</comment>